<comment type="subcellular location">
    <subcellularLocation>
        <location evidence="8">Cell inner membrane</location>
        <topology evidence="8">Multi-pass membrane protein</topology>
    </subcellularLocation>
    <subcellularLocation>
        <location evidence="1">Endomembrane system</location>
        <topology evidence="1">Multi-pass membrane protein</topology>
    </subcellularLocation>
</comment>
<dbReference type="PIRSF" id="PIRSF006102">
    <property type="entry name" value="NQR_DE"/>
    <property type="match status" value="1"/>
</dbReference>
<dbReference type="NCBIfam" id="NF009070">
    <property type="entry name" value="PRK12405.1"/>
    <property type="match status" value="1"/>
</dbReference>
<dbReference type="NCBIfam" id="TIGR01948">
    <property type="entry name" value="rnfE"/>
    <property type="match status" value="1"/>
</dbReference>
<feature type="transmembrane region" description="Helical" evidence="8">
    <location>
        <begin position="78"/>
        <end position="98"/>
    </location>
</feature>
<gene>
    <name evidence="8" type="primary">rnfE</name>
    <name evidence="9" type="ORF">HJ583_007610</name>
</gene>
<keyword evidence="8" id="KW-0997">Cell inner membrane</keyword>
<evidence type="ECO:0000313" key="10">
    <source>
        <dbReference type="Proteomes" id="UP000778523"/>
    </source>
</evidence>
<dbReference type="EMBL" id="JABCSC020000002">
    <property type="protein sequence ID" value="NSL54886.1"/>
    <property type="molecule type" value="Genomic_DNA"/>
</dbReference>
<dbReference type="EC" id="7.-.-.-" evidence="8"/>
<evidence type="ECO:0000256" key="5">
    <source>
        <dbReference type="ARBA" id="ARBA00022982"/>
    </source>
</evidence>
<keyword evidence="4 8" id="KW-1278">Translocase</keyword>
<comment type="caution">
    <text evidence="9">The sequence shown here is derived from an EMBL/GenBank/DDBJ whole genome shotgun (WGS) entry which is preliminary data.</text>
</comment>
<feature type="transmembrane region" description="Helical" evidence="8">
    <location>
        <begin position="190"/>
        <end position="209"/>
    </location>
</feature>
<feature type="transmembrane region" description="Helical" evidence="8">
    <location>
        <begin position="158"/>
        <end position="178"/>
    </location>
</feature>
<keyword evidence="7 8" id="KW-0472">Membrane</keyword>
<evidence type="ECO:0000256" key="2">
    <source>
        <dbReference type="ARBA" id="ARBA00022448"/>
    </source>
</evidence>
<comment type="similarity">
    <text evidence="8">Belongs to the NqrDE/RnfAE family.</text>
</comment>
<organism evidence="9 10">
    <name type="scientific">Uliginosibacterium aquaticum</name>
    <dbReference type="NCBI Taxonomy" id="2731212"/>
    <lineage>
        <taxon>Bacteria</taxon>
        <taxon>Pseudomonadati</taxon>
        <taxon>Pseudomonadota</taxon>
        <taxon>Betaproteobacteria</taxon>
        <taxon>Rhodocyclales</taxon>
        <taxon>Zoogloeaceae</taxon>
        <taxon>Uliginosibacterium</taxon>
    </lineage>
</organism>
<dbReference type="PANTHER" id="PTHR30586">
    <property type="entry name" value="ELECTRON TRANSPORT COMPLEX PROTEIN RNFE"/>
    <property type="match status" value="1"/>
</dbReference>
<feature type="transmembrane region" description="Helical" evidence="8">
    <location>
        <begin position="46"/>
        <end position="66"/>
    </location>
</feature>
<sequence length="233" mass="24322">MSDSKDKGPDTRAIVRDGLWDNNVVLGQMLGMCPVMAVTSSATNGLGMGLATMVVLIVSNAMIASIRNWVSDTVRIPVFIALIAGLVTLVDICLNAWLHELYKVLGIYIALIVVNCAVLGRAEAFASRNTVAASALDGTAMGLGFTLALVVMGGIREILGAGTLFANAHILLGAHFAFLEMRVLPEAASTLFMILPPGGFLTLGLLIAARRRIQDGLEARAAASASTSAVLAN</sequence>
<evidence type="ECO:0000313" key="9">
    <source>
        <dbReference type="EMBL" id="NSL54886.1"/>
    </source>
</evidence>
<evidence type="ECO:0000256" key="4">
    <source>
        <dbReference type="ARBA" id="ARBA00022967"/>
    </source>
</evidence>
<keyword evidence="2 8" id="KW-0813">Transport</keyword>
<keyword evidence="3 8" id="KW-0812">Transmembrane</keyword>
<dbReference type="InterPro" id="IPR010968">
    <property type="entry name" value="RnfE"/>
</dbReference>
<proteinExistence type="inferred from homology"/>
<dbReference type="InterPro" id="IPR003667">
    <property type="entry name" value="NqrDE/RnfAE"/>
</dbReference>
<protein>
    <recommendedName>
        <fullName evidence="8">Ion-translocating oxidoreductase complex subunit E</fullName>
        <ecNumber evidence="8">7.-.-.-</ecNumber>
    </recommendedName>
    <alternativeName>
        <fullName evidence="8">Rnf electron transport complex subunit E</fullName>
    </alternativeName>
</protein>
<dbReference type="RefSeq" id="WP_170021390.1">
    <property type="nucleotide sequence ID" value="NZ_JABCSC020000002.1"/>
</dbReference>
<accession>A0ABX2IE33</accession>
<evidence type="ECO:0000256" key="8">
    <source>
        <dbReference type="HAMAP-Rule" id="MF_00478"/>
    </source>
</evidence>
<evidence type="ECO:0000256" key="7">
    <source>
        <dbReference type="ARBA" id="ARBA00023136"/>
    </source>
</evidence>
<evidence type="ECO:0000256" key="6">
    <source>
        <dbReference type="ARBA" id="ARBA00022989"/>
    </source>
</evidence>
<feature type="transmembrane region" description="Helical" evidence="8">
    <location>
        <begin position="105"/>
        <end position="125"/>
    </location>
</feature>
<keyword evidence="6 8" id="KW-1133">Transmembrane helix</keyword>
<name>A0ABX2IE33_9RHOO</name>
<dbReference type="Pfam" id="PF02508">
    <property type="entry name" value="Rnf-Nqr"/>
    <property type="match status" value="1"/>
</dbReference>
<keyword evidence="8" id="KW-1003">Cell membrane</keyword>
<feature type="transmembrane region" description="Helical" evidence="8">
    <location>
        <begin position="131"/>
        <end position="151"/>
    </location>
</feature>
<evidence type="ECO:0000256" key="3">
    <source>
        <dbReference type="ARBA" id="ARBA00022692"/>
    </source>
</evidence>
<dbReference type="PANTHER" id="PTHR30586:SF0">
    <property type="entry name" value="ION-TRANSLOCATING OXIDOREDUCTASE COMPLEX SUBUNIT E"/>
    <property type="match status" value="1"/>
</dbReference>
<comment type="subunit">
    <text evidence="8">The complex is composed of six subunits: RnfA, RnfB, RnfC, RnfD, RnfE and RnfG.</text>
</comment>
<evidence type="ECO:0000256" key="1">
    <source>
        <dbReference type="ARBA" id="ARBA00004127"/>
    </source>
</evidence>
<comment type="function">
    <text evidence="8">Part of a membrane-bound complex that couples electron transfer with translocation of ions across the membrane.</text>
</comment>
<dbReference type="Proteomes" id="UP000778523">
    <property type="component" value="Unassembled WGS sequence"/>
</dbReference>
<keyword evidence="5 8" id="KW-0249">Electron transport</keyword>
<keyword evidence="10" id="KW-1185">Reference proteome</keyword>
<dbReference type="HAMAP" id="MF_00478">
    <property type="entry name" value="RsxE_RnfE"/>
    <property type="match status" value="1"/>
</dbReference>
<reference evidence="9 10" key="1">
    <citation type="submission" date="2020-06" db="EMBL/GenBank/DDBJ databases">
        <title>Draft genome of Uliginosibacterium sp. IMCC34675.</title>
        <authorList>
            <person name="Song J."/>
        </authorList>
    </citation>
    <scope>NUCLEOTIDE SEQUENCE [LARGE SCALE GENOMIC DNA]</scope>
    <source>
        <strain evidence="9 10">IMCC34675</strain>
    </source>
</reference>